<keyword evidence="2" id="KW-1185">Reference proteome</keyword>
<name>M0CCR7_9EURY</name>
<sequence length="205" mass="22613">MAGELAHVPFDIETTGLGAADEVTVVGFGLDLGCRVFYQTGGRPHDGCESAVKDRADELVKVSAHRSEAVLLEAVSEFVAQRLRSDDVLLVAYNGETWRGGFDLPFLRTRFAAHDLQWPFEDVPYADLLPVVRDLFNTVVDGDDAADLDTAYEVLCDGAYDEFDPFEDSAEAVSAFEDGRFEDVVLHNVSDVFRTERLSMLAQRG</sequence>
<dbReference type="GO" id="GO:0003676">
    <property type="term" value="F:nucleic acid binding"/>
    <property type="evidence" value="ECO:0007669"/>
    <property type="project" value="InterPro"/>
</dbReference>
<dbReference type="eggNOG" id="arCOG03130">
    <property type="taxonomic scope" value="Archaea"/>
</dbReference>
<evidence type="ECO:0000313" key="2">
    <source>
        <dbReference type="Proteomes" id="UP000011626"/>
    </source>
</evidence>
<dbReference type="InterPro" id="IPR036397">
    <property type="entry name" value="RNaseH_sf"/>
</dbReference>
<dbReference type="EMBL" id="AOIU01000043">
    <property type="protein sequence ID" value="ELZ21061.1"/>
    <property type="molecule type" value="Genomic_DNA"/>
</dbReference>
<protein>
    <submittedName>
        <fullName evidence="1">Uncharacterized protein</fullName>
    </submittedName>
</protein>
<dbReference type="Gene3D" id="3.30.420.10">
    <property type="entry name" value="Ribonuclease H-like superfamily/Ribonuclease H"/>
    <property type="match status" value="1"/>
</dbReference>
<dbReference type="RefSeq" id="WP_006885449.1">
    <property type="nucleotide sequence ID" value="NZ_AOIU01000043.1"/>
</dbReference>
<comment type="caution">
    <text evidence="1">The sequence shown here is derived from an EMBL/GenBank/DDBJ whole genome shotgun (WGS) entry which is preliminary data.</text>
</comment>
<dbReference type="AlphaFoldDB" id="M0CCR7"/>
<dbReference type="STRING" id="797114.C475_18923"/>
<accession>M0CCR7</accession>
<gene>
    <name evidence="1" type="ORF">C475_18923</name>
</gene>
<organism evidence="1 2">
    <name type="scientific">Halosimplex carlsbadense 2-9-1</name>
    <dbReference type="NCBI Taxonomy" id="797114"/>
    <lineage>
        <taxon>Archaea</taxon>
        <taxon>Methanobacteriati</taxon>
        <taxon>Methanobacteriota</taxon>
        <taxon>Stenosarchaea group</taxon>
        <taxon>Halobacteria</taxon>
        <taxon>Halobacteriales</taxon>
        <taxon>Haloarculaceae</taxon>
        <taxon>Halosimplex</taxon>
    </lineage>
</organism>
<dbReference type="Proteomes" id="UP000011626">
    <property type="component" value="Unassembled WGS sequence"/>
</dbReference>
<proteinExistence type="predicted"/>
<dbReference type="SUPFAM" id="SSF53098">
    <property type="entry name" value="Ribonuclease H-like"/>
    <property type="match status" value="1"/>
</dbReference>
<dbReference type="InterPro" id="IPR012337">
    <property type="entry name" value="RNaseH-like_sf"/>
</dbReference>
<evidence type="ECO:0000313" key="1">
    <source>
        <dbReference type="EMBL" id="ELZ21061.1"/>
    </source>
</evidence>
<reference evidence="1 2" key="1">
    <citation type="journal article" date="2014" name="PLoS Genet.">
        <title>Phylogenetically driven sequencing of extremely halophilic archaea reveals strategies for static and dynamic osmo-response.</title>
        <authorList>
            <person name="Becker E.A."/>
            <person name="Seitzer P.M."/>
            <person name="Tritt A."/>
            <person name="Larsen D."/>
            <person name="Krusor M."/>
            <person name="Yao A.I."/>
            <person name="Wu D."/>
            <person name="Madern D."/>
            <person name="Eisen J.A."/>
            <person name="Darling A.E."/>
            <person name="Facciotti M.T."/>
        </authorList>
    </citation>
    <scope>NUCLEOTIDE SEQUENCE [LARGE SCALE GENOMIC DNA]</scope>
    <source>
        <strain evidence="1 2">2-9-1</strain>
    </source>
</reference>